<evidence type="ECO:0000313" key="1">
    <source>
        <dbReference type="EMBL" id="MBP2070979.1"/>
    </source>
</evidence>
<sequence>MKGMIYVALEEGEFDGLISNLDFIIKSIDDKKIQKFRWFQEKALDIKNKSLFDYAILHIDKSIIIIAALIDFIFNTINGEEKKSRYYFPLIIRKNILSDDYLTTYQESNYLAVVYDAVDDVEYIRCLDRILKDGKDVEFKSGGRLKPYMLLSHDIYSSERLNNKSSNSLTLLNKNEIVKTFRRMVKGMNPDLEMTYMLRKYGFLNVQDIRGYFLYVDNDNNIYTLSMLSQYIDNIADMWQYTQDYLREFISKYDGSDCSSYIYKNCSDYIDEVKNISDLIANMHIKLSSIAEENFGVIVPKESDIDELVNQIISNLNLLYKYIKNGEYGEEIKQIIGNILDNKKFLFDSISNIKDLAPYFGKYLRCHGDLHLEQLLKTGDGYILIDFEGEPTKPISERSKHLSPLKDVAGMIRSFNYAAYSQYFEYKENGKGDLDIEKIENLLSMWATVITNVFIENYVNIINSNKKDLIPDLDHFTAILALFKLDKAIFEAIYEVNNRPSWFKIPLKGIIECIEEFKKKSYLEVYYG</sequence>
<gene>
    <name evidence="1" type="ORF">J2Z80_000479</name>
</gene>
<reference evidence="1" key="1">
    <citation type="submission" date="2021-03" db="EMBL/GenBank/DDBJ databases">
        <title>Genomic Encyclopedia of Type Strains, Phase IV (KMG-IV): sequencing the most valuable type-strain genomes for metagenomic binning, comparative biology and taxonomic classification.</title>
        <authorList>
            <person name="Goeker M."/>
        </authorList>
    </citation>
    <scope>NUCLEOTIDE SEQUENCE</scope>
    <source>
        <strain evidence="1">DSM 101588</strain>
    </source>
</reference>
<name>A0ABS4NBE8_9THEO</name>
<accession>A0ABS4NBE8</accession>
<keyword evidence="2" id="KW-1185">Reference proteome</keyword>
<proteinExistence type="predicted"/>
<dbReference type="SUPFAM" id="SSF56112">
    <property type="entry name" value="Protein kinase-like (PK-like)"/>
    <property type="match status" value="1"/>
</dbReference>
<dbReference type="Proteomes" id="UP001166402">
    <property type="component" value="Unassembled WGS sequence"/>
</dbReference>
<dbReference type="InterPro" id="IPR011009">
    <property type="entry name" value="Kinase-like_dom_sf"/>
</dbReference>
<dbReference type="EMBL" id="JAGGLT010000003">
    <property type="protein sequence ID" value="MBP2070979.1"/>
    <property type="molecule type" value="Genomic_DNA"/>
</dbReference>
<comment type="caution">
    <text evidence="1">The sequence shown here is derived from an EMBL/GenBank/DDBJ whole genome shotgun (WGS) entry which is preliminary data.</text>
</comment>
<evidence type="ECO:0000313" key="2">
    <source>
        <dbReference type="Proteomes" id="UP001166402"/>
    </source>
</evidence>
<protein>
    <submittedName>
        <fullName evidence="1">Trehalose synthase-fused probable maltokinase</fullName>
    </submittedName>
</protein>
<dbReference type="Gene3D" id="3.90.1200.10">
    <property type="match status" value="1"/>
</dbReference>
<organism evidence="1 2">
    <name type="scientific">Thermoanaerobacterium butyriciformans</name>
    <dbReference type="NCBI Taxonomy" id="1702242"/>
    <lineage>
        <taxon>Bacteria</taxon>
        <taxon>Bacillati</taxon>
        <taxon>Bacillota</taxon>
        <taxon>Clostridia</taxon>
        <taxon>Thermoanaerobacterales</taxon>
        <taxon>Thermoanaerobacteraceae</taxon>
        <taxon>Thermoanaerobacterium</taxon>
    </lineage>
</organism>